<reference evidence="1" key="1">
    <citation type="journal article" date="2021" name="Proc. Natl. Acad. Sci. U.S.A.">
        <title>A Catalog of Tens of Thousands of Viruses from Human Metagenomes Reveals Hidden Associations with Chronic Diseases.</title>
        <authorList>
            <person name="Tisza M.J."/>
            <person name="Buck C.B."/>
        </authorList>
    </citation>
    <scope>NUCLEOTIDE SEQUENCE</scope>
    <source>
        <strain evidence="1">CtFlR8</strain>
    </source>
</reference>
<accession>A0A8S5RMV5</accession>
<name>A0A8S5RMV5_9VIRU</name>
<protein>
    <submittedName>
        <fullName evidence="1">Uncharacterized protein</fullName>
    </submittedName>
</protein>
<evidence type="ECO:0000313" key="1">
    <source>
        <dbReference type="EMBL" id="DAE32687.1"/>
    </source>
</evidence>
<dbReference type="EMBL" id="BK059128">
    <property type="protein sequence ID" value="DAE32687.1"/>
    <property type="molecule type" value="Genomic_DNA"/>
</dbReference>
<sequence length="62" mass="7160">MGKFKFSDETLEHIFSKERTREVPIKYQSIMVHVIEEVLGETGNAYEFQSVGTYEQADISDT</sequence>
<organism evidence="1">
    <name type="scientific">virus sp. ctFlR8</name>
    <dbReference type="NCBI Taxonomy" id="2825811"/>
    <lineage>
        <taxon>Viruses</taxon>
    </lineage>
</organism>
<proteinExistence type="predicted"/>